<dbReference type="Pfam" id="PF12852">
    <property type="entry name" value="Cupin_6"/>
    <property type="match status" value="1"/>
</dbReference>
<comment type="caution">
    <text evidence="5">The sequence shown here is derived from an EMBL/GenBank/DDBJ whole genome shotgun (WGS) entry which is preliminary data.</text>
</comment>
<sequence>MIHHDDTSGSHDQSSRIALPMMAARVDLLSQMLMTVSLRGELVFSAALSAPWSLGFDPGLAWFHIVTEGEAELSCEDEPLVRASAGDLIMLPKGGRHTLSAGNARPVPVNDVLARRPSPDQLAIEHGGGGAPSHLICGAFRFSAESLHGLAETLPSIIHITRDTRSDEPGWLEGLAHFLLAEARTPSAGAALMISRMIDVLVIRALRTWVQTAPGISRGWLGAMADLRISRALKALHDDPFRRWSVAELAEIAGMSRSSFAERFTALVGETPLRYQNHWRLAVASRLLQQGEIRVNEAARRVGYDSEAAFSRAFKAMFGYSPIHARARADQGAL</sequence>
<dbReference type="InterPro" id="IPR050204">
    <property type="entry name" value="AraC_XylS_family_regulators"/>
</dbReference>
<dbReference type="AlphaFoldDB" id="A0A443K395"/>
<reference evidence="5 6" key="2">
    <citation type="submission" date="2019-01" db="EMBL/GenBank/DDBJ databases">
        <authorList>
            <person name="Li Y."/>
        </authorList>
    </citation>
    <scope>NUCLEOTIDE SEQUENCE [LARGE SCALE GENOMIC DNA]</scope>
    <source>
        <strain evidence="5 6">D19-10-3-21</strain>
    </source>
</reference>
<name>A0A443K395_9RHOB</name>
<dbReference type="Pfam" id="PF12833">
    <property type="entry name" value="HTH_18"/>
    <property type="match status" value="1"/>
</dbReference>
<dbReference type="PANTHER" id="PTHR46796:SF7">
    <property type="entry name" value="ARAC FAMILY TRANSCRIPTIONAL REGULATOR"/>
    <property type="match status" value="1"/>
</dbReference>
<dbReference type="InterPro" id="IPR011051">
    <property type="entry name" value="RmlC_Cupin_sf"/>
</dbReference>
<organism evidence="5 6">
    <name type="scientific">Paenirhodobacter populi</name>
    <dbReference type="NCBI Taxonomy" id="2306993"/>
    <lineage>
        <taxon>Bacteria</taxon>
        <taxon>Pseudomonadati</taxon>
        <taxon>Pseudomonadota</taxon>
        <taxon>Alphaproteobacteria</taxon>
        <taxon>Rhodobacterales</taxon>
        <taxon>Rhodobacter group</taxon>
        <taxon>Paenirhodobacter</taxon>
    </lineage>
</organism>
<accession>A0A443K395</accession>
<dbReference type="GO" id="GO:0043565">
    <property type="term" value="F:sequence-specific DNA binding"/>
    <property type="evidence" value="ECO:0007669"/>
    <property type="project" value="InterPro"/>
</dbReference>
<dbReference type="InterPro" id="IPR009057">
    <property type="entry name" value="Homeodomain-like_sf"/>
</dbReference>
<evidence type="ECO:0000313" key="6">
    <source>
        <dbReference type="Proteomes" id="UP000285295"/>
    </source>
</evidence>
<evidence type="ECO:0000256" key="1">
    <source>
        <dbReference type="ARBA" id="ARBA00023015"/>
    </source>
</evidence>
<dbReference type="RefSeq" id="WP_128238311.1">
    <property type="nucleotide sequence ID" value="NZ_SAUX01000023.1"/>
</dbReference>
<dbReference type="OrthoDB" id="9783876at2"/>
<dbReference type="PROSITE" id="PS01124">
    <property type="entry name" value="HTH_ARAC_FAMILY_2"/>
    <property type="match status" value="1"/>
</dbReference>
<dbReference type="InterPro" id="IPR014710">
    <property type="entry name" value="RmlC-like_jellyroll"/>
</dbReference>
<dbReference type="PANTHER" id="PTHR46796">
    <property type="entry name" value="HTH-TYPE TRANSCRIPTIONAL ACTIVATOR RHAS-RELATED"/>
    <property type="match status" value="1"/>
</dbReference>
<dbReference type="SUPFAM" id="SSF51182">
    <property type="entry name" value="RmlC-like cupins"/>
    <property type="match status" value="1"/>
</dbReference>
<dbReference type="Proteomes" id="UP000285295">
    <property type="component" value="Unassembled WGS sequence"/>
</dbReference>
<dbReference type="InterPro" id="IPR032783">
    <property type="entry name" value="AraC_lig"/>
</dbReference>
<evidence type="ECO:0000256" key="2">
    <source>
        <dbReference type="ARBA" id="ARBA00023125"/>
    </source>
</evidence>
<keyword evidence="2" id="KW-0238">DNA-binding</keyword>
<feature type="domain" description="HTH araC/xylS-type" evidence="4">
    <location>
        <begin position="230"/>
        <end position="328"/>
    </location>
</feature>
<keyword evidence="3" id="KW-0804">Transcription</keyword>
<evidence type="ECO:0000259" key="4">
    <source>
        <dbReference type="PROSITE" id="PS01124"/>
    </source>
</evidence>
<dbReference type="GO" id="GO:0003700">
    <property type="term" value="F:DNA-binding transcription factor activity"/>
    <property type="evidence" value="ECO:0007669"/>
    <property type="project" value="InterPro"/>
</dbReference>
<dbReference type="Gene3D" id="2.60.120.10">
    <property type="entry name" value="Jelly Rolls"/>
    <property type="match status" value="1"/>
</dbReference>
<dbReference type="InterPro" id="IPR018062">
    <property type="entry name" value="HTH_AraC-typ_CS"/>
</dbReference>
<keyword evidence="1" id="KW-0805">Transcription regulation</keyword>
<dbReference type="Gene3D" id="1.10.10.60">
    <property type="entry name" value="Homeodomain-like"/>
    <property type="match status" value="2"/>
</dbReference>
<evidence type="ECO:0000256" key="3">
    <source>
        <dbReference type="ARBA" id="ARBA00023163"/>
    </source>
</evidence>
<protein>
    <submittedName>
        <fullName evidence="5">AraC family transcriptional regulator</fullName>
    </submittedName>
</protein>
<dbReference type="InterPro" id="IPR018060">
    <property type="entry name" value="HTH_AraC"/>
</dbReference>
<evidence type="ECO:0000313" key="5">
    <source>
        <dbReference type="EMBL" id="RWR27238.1"/>
    </source>
</evidence>
<reference evidence="5 6" key="1">
    <citation type="submission" date="2019-01" db="EMBL/GenBank/DDBJ databases">
        <title>Sinorhodobacter populi sp. nov. isolated from the symptomatic bark tissue of Populus euramericana canker.</title>
        <authorList>
            <person name="Xu G."/>
        </authorList>
    </citation>
    <scope>NUCLEOTIDE SEQUENCE [LARGE SCALE GENOMIC DNA]</scope>
    <source>
        <strain evidence="5 6">D19-10-3-21</strain>
    </source>
</reference>
<dbReference type="EMBL" id="SAUX01000023">
    <property type="protein sequence ID" value="RWR27238.1"/>
    <property type="molecule type" value="Genomic_DNA"/>
</dbReference>
<dbReference type="SUPFAM" id="SSF46689">
    <property type="entry name" value="Homeodomain-like"/>
    <property type="match status" value="2"/>
</dbReference>
<proteinExistence type="predicted"/>
<dbReference type="PROSITE" id="PS00041">
    <property type="entry name" value="HTH_ARAC_FAMILY_1"/>
    <property type="match status" value="1"/>
</dbReference>
<dbReference type="SMART" id="SM00342">
    <property type="entry name" value="HTH_ARAC"/>
    <property type="match status" value="1"/>
</dbReference>
<gene>
    <name evidence="5" type="ORF">D2T31_17395</name>
</gene>